<dbReference type="Proteomes" id="UP000001861">
    <property type="component" value="Unassembled WGS sequence"/>
</dbReference>
<accession>D6RNL4</accession>
<dbReference type="RefSeq" id="XP_002910924.1">
    <property type="nucleotide sequence ID" value="XM_002910878.1"/>
</dbReference>
<evidence type="ECO:0000313" key="1">
    <source>
        <dbReference type="EMBL" id="EFI27430.1"/>
    </source>
</evidence>
<organism evidence="1 2">
    <name type="scientific">Coprinopsis cinerea (strain Okayama-7 / 130 / ATCC MYA-4618 / FGSC 9003)</name>
    <name type="common">Inky cap fungus</name>
    <name type="synonym">Hormographiella aspergillata</name>
    <dbReference type="NCBI Taxonomy" id="240176"/>
    <lineage>
        <taxon>Eukaryota</taxon>
        <taxon>Fungi</taxon>
        <taxon>Dikarya</taxon>
        <taxon>Basidiomycota</taxon>
        <taxon>Agaricomycotina</taxon>
        <taxon>Agaricomycetes</taxon>
        <taxon>Agaricomycetidae</taxon>
        <taxon>Agaricales</taxon>
        <taxon>Agaricineae</taxon>
        <taxon>Psathyrellaceae</taxon>
        <taxon>Coprinopsis</taxon>
    </lineage>
</organism>
<dbReference type="KEGG" id="cci:CC1G_14901"/>
<reference evidence="1 2" key="1">
    <citation type="journal article" date="2010" name="Proc. Natl. Acad. Sci. U.S.A.">
        <title>Insights into evolution of multicellular fungi from the assembled chromosomes of the mushroom Coprinopsis cinerea (Coprinus cinereus).</title>
        <authorList>
            <person name="Stajich J.E."/>
            <person name="Wilke S.K."/>
            <person name="Ahren D."/>
            <person name="Au C.H."/>
            <person name="Birren B.W."/>
            <person name="Borodovsky M."/>
            <person name="Burns C."/>
            <person name="Canback B."/>
            <person name="Casselton L.A."/>
            <person name="Cheng C.K."/>
            <person name="Deng J."/>
            <person name="Dietrich F.S."/>
            <person name="Fargo D.C."/>
            <person name="Farman M.L."/>
            <person name="Gathman A.C."/>
            <person name="Goldberg J."/>
            <person name="Guigo R."/>
            <person name="Hoegger P.J."/>
            <person name="Hooker J.B."/>
            <person name="Huggins A."/>
            <person name="James T.Y."/>
            <person name="Kamada T."/>
            <person name="Kilaru S."/>
            <person name="Kodira C."/>
            <person name="Kues U."/>
            <person name="Kupfer D."/>
            <person name="Kwan H.S."/>
            <person name="Lomsadze A."/>
            <person name="Li W."/>
            <person name="Lilly W.W."/>
            <person name="Ma L.J."/>
            <person name="Mackey A.J."/>
            <person name="Manning G."/>
            <person name="Martin F."/>
            <person name="Muraguchi H."/>
            <person name="Natvig D.O."/>
            <person name="Palmerini H."/>
            <person name="Ramesh M.A."/>
            <person name="Rehmeyer C.J."/>
            <person name="Roe B.A."/>
            <person name="Shenoy N."/>
            <person name="Stanke M."/>
            <person name="Ter-Hovhannisyan V."/>
            <person name="Tunlid A."/>
            <person name="Velagapudi R."/>
            <person name="Vision T.J."/>
            <person name="Zeng Q."/>
            <person name="Zolan M.E."/>
            <person name="Pukkila P.J."/>
        </authorList>
    </citation>
    <scope>NUCLEOTIDE SEQUENCE [LARGE SCALE GENOMIC DNA]</scope>
    <source>
        <strain evidence="2">Okayama-7 / 130 / ATCC MYA-4618 / FGSC 9003</strain>
    </source>
</reference>
<dbReference type="InParanoid" id="D6RNL4"/>
<protein>
    <recommendedName>
        <fullName evidence="3">Metallothionein</fullName>
    </recommendedName>
</protein>
<evidence type="ECO:0000313" key="2">
    <source>
        <dbReference type="Proteomes" id="UP000001861"/>
    </source>
</evidence>
<comment type="caution">
    <text evidence="1">The sequence shown here is derived from an EMBL/GenBank/DDBJ whole genome shotgun (WGS) entry which is preliminary data.</text>
</comment>
<gene>
    <name evidence="1" type="ORF">CC1G_14901</name>
</gene>
<dbReference type="EMBL" id="AACS02000007">
    <property type="protein sequence ID" value="EFI27430.1"/>
    <property type="molecule type" value="Genomic_DNA"/>
</dbReference>
<dbReference type="AlphaFoldDB" id="D6RNL4"/>
<evidence type="ECO:0008006" key="3">
    <source>
        <dbReference type="Google" id="ProtNLM"/>
    </source>
</evidence>
<dbReference type="OrthoDB" id="681920at2759"/>
<proteinExistence type="predicted"/>
<dbReference type="HOGENOM" id="CLU_2979016_0_0_1"/>
<name>D6RNL4_COPC7</name>
<dbReference type="GeneID" id="9380303"/>
<dbReference type="OMA" id="CACGNDP"/>
<keyword evidence="2" id="KW-1185">Reference proteome</keyword>
<dbReference type="VEuPathDB" id="FungiDB:CC1G_14901"/>
<sequence length="58" mass="5968">MIFDFTTPVDLHECKCGTSCSCNPCTCGDAKPQSSTASCGSSSCTCGDCKCKPGECKC</sequence>